<keyword evidence="4" id="KW-1185">Reference proteome</keyword>
<dbReference type="InterPro" id="IPR053169">
    <property type="entry name" value="MUG_Protein"/>
</dbReference>
<dbReference type="SUPFAM" id="SSF48208">
    <property type="entry name" value="Six-hairpin glycosidases"/>
    <property type="match status" value="1"/>
</dbReference>
<sequence length="577" mass="63568">MTLPATISSILIVLACAPFHHALSLPYNPDQTAGSSDGAIWPFGSGEGTLPWHSSGSHSSGSYWFEEWVSVLDTMQSTYWNGTYWPTTIQWIGAFLDTLLAASDRSFTNVLVEYDGTIPGTSTSHEGIQSGISGYYNQIVGYYGNEDTIQIFGAAYDDAQWVVLEWLEAIKFINKYDMYASTALGQDDIAGFAHRAHIFYNIVAGQFNTTLCGGGLTWNPALAVYKNSITNELFISSSIGMYLYFPGDSNTDPYPNPDYTETTNLTLPDLAPLSAHDPSLLDNAIKEYSWFKSQPFRNAQGLVIDGFHISDGQTTCDQPSDMVYTYNQGVLLSGLRQLWEATGDQSYLEDAYAYIYSTINATGWYARTGDEAAQWHGLGRNGIMEDYCDAAANCSQDAQMFKGIYFHHLDLFCEPLPTRKPLINGITHVASSSLAGSHARKCQGYVPWVAHNARAALATRNSTSNIIGEWWGASYINQTQAPNPGYSQPNPGPDPWNHPRLLKQPPWVCEGKHECGKDRHHHNTGLRTRRVAHKLVEGISNRQASSDSDDTRTVQTQGSGLSVVKAAADLMLKRPPG</sequence>
<dbReference type="AlphaFoldDB" id="A0A9P4Q745"/>
<keyword evidence="2" id="KW-0732">Signal</keyword>
<dbReference type="GO" id="GO:0005975">
    <property type="term" value="P:carbohydrate metabolic process"/>
    <property type="evidence" value="ECO:0007669"/>
    <property type="project" value="InterPro"/>
</dbReference>
<name>A0A9P4Q745_9PEZI</name>
<dbReference type="Proteomes" id="UP000799441">
    <property type="component" value="Unassembled WGS sequence"/>
</dbReference>
<dbReference type="OrthoDB" id="4104179at2759"/>
<dbReference type="EMBL" id="MU003794">
    <property type="protein sequence ID" value="KAF2720999.1"/>
    <property type="molecule type" value="Genomic_DNA"/>
</dbReference>
<protein>
    <submittedName>
        <fullName evidence="3">Glycoside hydrolase family 76 protein</fullName>
    </submittedName>
</protein>
<accession>A0A9P4Q745</accession>
<feature type="chain" id="PRO_5040283176" evidence="2">
    <location>
        <begin position="23"/>
        <end position="577"/>
    </location>
</feature>
<dbReference type="Pfam" id="PF03663">
    <property type="entry name" value="Glyco_hydro_76"/>
    <property type="match status" value="1"/>
</dbReference>
<dbReference type="PANTHER" id="PTHR47791">
    <property type="entry name" value="MEIOTICALLY UP-REGULATED GENE 191 PROTEIN"/>
    <property type="match status" value="1"/>
</dbReference>
<organism evidence="3 4">
    <name type="scientific">Polychaeton citri CBS 116435</name>
    <dbReference type="NCBI Taxonomy" id="1314669"/>
    <lineage>
        <taxon>Eukaryota</taxon>
        <taxon>Fungi</taxon>
        <taxon>Dikarya</taxon>
        <taxon>Ascomycota</taxon>
        <taxon>Pezizomycotina</taxon>
        <taxon>Dothideomycetes</taxon>
        <taxon>Dothideomycetidae</taxon>
        <taxon>Capnodiales</taxon>
        <taxon>Capnodiaceae</taxon>
        <taxon>Polychaeton</taxon>
    </lineage>
</organism>
<dbReference type="InterPro" id="IPR008928">
    <property type="entry name" value="6-hairpin_glycosidase_sf"/>
</dbReference>
<dbReference type="GO" id="GO:0016787">
    <property type="term" value="F:hydrolase activity"/>
    <property type="evidence" value="ECO:0007669"/>
    <property type="project" value="UniProtKB-KW"/>
</dbReference>
<evidence type="ECO:0000313" key="4">
    <source>
        <dbReference type="Proteomes" id="UP000799441"/>
    </source>
</evidence>
<evidence type="ECO:0000256" key="1">
    <source>
        <dbReference type="SAM" id="MobiDB-lite"/>
    </source>
</evidence>
<evidence type="ECO:0000313" key="3">
    <source>
        <dbReference type="EMBL" id="KAF2720999.1"/>
    </source>
</evidence>
<evidence type="ECO:0000256" key="2">
    <source>
        <dbReference type="SAM" id="SignalP"/>
    </source>
</evidence>
<reference evidence="3" key="1">
    <citation type="journal article" date="2020" name="Stud. Mycol.">
        <title>101 Dothideomycetes genomes: a test case for predicting lifestyles and emergence of pathogens.</title>
        <authorList>
            <person name="Haridas S."/>
            <person name="Albert R."/>
            <person name="Binder M."/>
            <person name="Bloem J."/>
            <person name="Labutti K."/>
            <person name="Salamov A."/>
            <person name="Andreopoulos B."/>
            <person name="Baker S."/>
            <person name="Barry K."/>
            <person name="Bills G."/>
            <person name="Bluhm B."/>
            <person name="Cannon C."/>
            <person name="Castanera R."/>
            <person name="Culley D."/>
            <person name="Daum C."/>
            <person name="Ezra D."/>
            <person name="Gonzalez J."/>
            <person name="Henrissat B."/>
            <person name="Kuo A."/>
            <person name="Liang C."/>
            <person name="Lipzen A."/>
            <person name="Lutzoni F."/>
            <person name="Magnuson J."/>
            <person name="Mondo S."/>
            <person name="Nolan M."/>
            <person name="Ohm R."/>
            <person name="Pangilinan J."/>
            <person name="Park H.-J."/>
            <person name="Ramirez L."/>
            <person name="Alfaro M."/>
            <person name="Sun H."/>
            <person name="Tritt A."/>
            <person name="Yoshinaga Y."/>
            <person name="Zwiers L.-H."/>
            <person name="Turgeon B."/>
            <person name="Goodwin S."/>
            <person name="Spatafora J."/>
            <person name="Crous P."/>
            <person name="Grigoriev I."/>
        </authorList>
    </citation>
    <scope>NUCLEOTIDE SEQUENCE</scope>
    <source>
        <strain evidence="3">CBS 116435</strain>
    </source>
</reference>
<comment type="caution">
    <text evidence="3">The sequence shown here is derived from an EMBL/GenBank/DDBJ whole genome shotgun (WGS) entry which is preliminary data.</text>
</comment>
<dbReference type="PANTHER" id="PTHR47791:SF2">
    <property type="entry name" value="ENDO MANNANASE, GH76 FAMILY (EUROFUNG)"/>
    <property type="match status" value="1"/>
</dbReference>
<gene>
    <name evidence="3" type="ORF">K431DRAFT_285259</name>
</gene>
<dbReference type="Gene3D" id="1.50.10.20">
    <property type="match status" value="1"/>
</dbReference>
<proteinExistence type="predicted"/>
<dbReference type="InterPro" id="IPR005198">
    <property type="entry name" value="Glyco_hydro_76"/>
</dbReference>
<feature type="region of interest" description="Disordered" evidence="1">
    <location>
        <begin position="540"/>
        <end position="560"/>
    </location>
</feature>
<feature type="signal peptide" evidence="2">
    <location>
        <begin position="1"/>
        <end position="22"/>
    </location>
</feature>
<keyword evidence="3" id="KW-0378">Hydrolase</keyword>